<keyword evidence="4" id="KW-1003">Cell membrane</keyword>
<evidence type="ECO:0000256" key="10">
    <source>
        <dbReference type="ARBA" id="ARBA00023294"/>
    </source>
</evidence>
<evidence type="ECO:0000256" key="7">
    <source>
        <dbReference type="ARBA" id="ARBA00022970"/>
    </source>
</evidence>
<feature type="transmembrane region" description="Helical" evidence="14">
    <location>
        <begin position="319"/>
        <end position="341"/>
    </location>
</feature>
<dbReference type="GO" id="GO:0015171">
    <property type="term" value="F:amino acid transmembrane transporter activity"/>
    <property type="evidence" value="ECO:0007669"/>
    <property type="project" value="UniProtKB-ARBA"/>
</dbReference>
<comment type="similarity">
    <text evidence="12">Belongs to the amino acid/polyamine transporter 2 family. Amino acid/auxin permease (AAAP) (TC 2.A.18.2) subfamily.</text>
</comment>
<sequence length="455" mass="50489">MSNQNNSTSQPEPGPVPTNDSGSSGQERDLSNWLPITASRKAKWWSSTVHNVTAMVGTGVLALPFAMSQLGWIGGMTMMVISWLLTFYSLWQMIEMHEMVPGKRFDRYHELGQYAFGEKLGYWIVVPQQLIVQVASNLVQMVTGGKSLKKAFELTFPSADHHRLTYFILVFCFIQLVLSQTPNFHSLKLVSFLAAVMSLSYSMISFVASTIHGTKRVGPPAEYGLRAHTTAGIIFEALNGIGEIAFAYAGHNVVLEIQATIPSTPEKPSKKPMWKGVIGAYVIVFLCYFPVAASGYWAYGNNVDDNILISLERPVWLIAAANFMVFIHVIGSYQVYGMPVFDTLEGYLVKNRKFDPSRALRLIARSVYVALTALVAMCIPFFGGLMGFFGGLVFASTSYFLPCIMWLRVHHPPVGSWHWFASWVTIVVGVTIAILAPIGGMRNIIESAKTYKFFS</sequence>
<organism evidence="16 17">
    <name type="scientific">Linum tenue</name>
    <dbReference type="NCBI Taxonomy" id="586396"/>
    <lineage>
        <taxon>Eukaryota</taxon>
        <taxon>Viridiplantae</taxon>
        <taxon>Streptophyta</taxon>
        <taxon>Embryophyta</taxon>
        <taxon>Tracheophyta</taxon>
        <taxon>Spermatophyta</taxon>
        <taxon>Magnoliopsida</taxon>
        <taxon>eudicotyledons</taxon>
        <taxon>Gunneridae</taxon>
        <taxon>Pentapetalae</taxon>
        <taxon>rosids</taxon>
        <taxon>fabids</taxon>
        <taxon>Malpighiales</taxon>
        <taxon>Linaceae</taxon>
        <taxon>Linum</taxon>
    </lineage>
</organism>
<feature type="domain" description="Amino acid transporter transmembrane" evidence="15">
    <location>
        <begin position="41"/>
        <end position="439"/>
    </location>
</feature>
<evidence type="ECO:0000313" key="16">
    <source>
        <dbReference type="EMBL" id="CAI0468580.1"/>
    </source>
</evidence>
<keyword evidence="8 14" id="KW-1133">Transmembrane helix</keyword>
<keyword evidence="6" id="KW-0769">Symport</keyword>
<feature type="region of interest" description="Disordered" evidence="13">
    <location>
        <begin position="1"/>
        <end position="28"/>
    </location>
</feature>
<proteinExistence type="inferred from homology"/>
<reference evidence="16" key="1">
    <citation type="submission" date="2022-08" db="EMBL/GenBank/DDBJ databases">
        <authorList>
            <person name="Gutierrez-Valencia J."/>
        </authorList>
    </citation>
    <scope>NUCLEOTIDE SEQUENCE</scope>
</reference>
<dbReference type="AlphaFoldDB" id="A0AAV0PCC6"/>
<accession>A0AAV0PCC6</accession>
<evidence type="ECO:0000256" key="9">
    <source>
        <dbReference type="ARBA" id="ARBA00023136"/>
    </source>
</evidence>
<keyword evidence="10" id="KW-0927">Auxin signaling pathway</keyword>
<dbReference type="Gene3D" id="1.20.1740.10">
    <property type="entry name" value="Amino acid/polyamine transporter I"/>
    <property type="match status" value="1"/>
</dbReference>
<feature type="transmembrane region" description="Helical" evidence="14">
    <location>
        <begin position="362"/>
        <end position="382"/>
    </location>
</feature>
<dbReference type="GO" id="GO:0009734">
    <property type="term" value="P:auxin-activated signaling pathway"/>
    <property type="evidence" value="ECO:0007669"/>
    <property type="project" value="UniProtKB-KW"/>
</dbReference>
<evidence type="ECO:0000256" key="5">
    <source>
        <dbReference type="ARBA" id="ARBA00022692"/>
    </source>
</evidence>
<dbReference type="FunFam" id="1.20.1740.10:FF:000033">
    <property type="entry name" value="Lysine histidine transporter 1"/>
    <property type="match status" value="1"/>
</dbReference>
<evidence type="ECO:0000256" key="8">
    <source>
        <dbReference type="ARBA" id="ARBA00022989"/>
    </source>
</evidence>
<gene>
    <name evidence="16" type="ORF">LITE_LOCUS37854</name>
</gene>
<feature type="transmembrane region" description="Helical" evidence="14">
    <location>
        <begin position="277"/>
        <end position="299"/>
    </location>
</feature>
<evidence type="ECO:0000313" key="17">
    <source>
        <dbReference type="Proteomes" id="UP001154282"/>
    </source>
</evidence>
<comment type="caution">
    <text evidence="16">The sequence shown here is derived from an EMBL/GenBank/DDBJ whole genome shotgun (WGS) entry which is preliminary data.</text>
</comment>
<comment type="function">
    <text evidence="11">Carrier protein involved in proton-driven auxin influx. Mediates the formation of auxin gradient from developing leaves (site of auxin biosynthesis) to tips by contributing to the loading of auxin in vascular tissues and facilitating acropetal (base to tip) auxin transport within inner tissues of the root apex, and basipetal (tip to base) auxin transport within outer tissues of the root apex. May be involved in lateral roots and nodules formation.</text>
</comment>
<comment type="subcellular location">
    <subcellularLocation>
        <location evidence="1">Cell membrane</location>
        <topology evidence="1">Multi-pass membrane protein</topology>
    </subcellularLocation>
</comment>
<evidence type="ECO:0000256" key="3">
    <source>
        <dbReference type="ARBA" id="ARBA00022448"/>
    </source>
</evidence>
<name>A0AAV0PCC6_9ROSI</name>
<keyword evidence="5 14" id="KW-0812">Transmembrane</keyword>
<feature type="transmembrane region" description="Helical" evidence="14">
    <location>
        <begin position="164"/>
        <end position="181"/>
    </location>
</feature>
<dbReference type="PANTHER" id="PTHR48017">
    <property type="entry name" value="OS05G0424000 PROTEIN-RELATED"/>
    <property type="match status" value="1"/>
</dbReference>
<comment type="similarity">
    <text evidence="2">Belongs to the amino acid/polyamine transporter 2 family. Amino acid/auxin permease (AAAP) (TC 2.A.18.1) subfamily.</text>
</comment>
<evidence type="ECO:0000256" key="1">
    <source>
        <dbReference type="ARBA" id="ARBA00004651"/>
    </source>
</evidence>
<dbReference type="Pfam" id="PF01490">
    <property type="entry name" value="Aa_trans"/>
    <property type="match status" value="1"/>
</dbReference>
<evidence type="ECO:0000256" key="4">
    <source>
        <dbReference type="ARBA" id="ARBA00022475"/>
    </source>
</evidence>
<evidence type="ECO:0000256" key="14">
    <source>
        <dbReference type="SAM" id="Phobius"/>
    </source>
</evidence>
<dbReference type="InterPro" id="IPR013057">
    <property type="entry name" value="AA_transpt_TM"/>
</dbReference>
<evidence type="ECO:0000256" key="2">
    <source>
        <dbReference type="ARBA" id="ARBA00005590"/>
    </source>
</evidence>
<evidence type="ECO:0000256" key="13">
    <source>
        <dbReference type="SAM" id="MobiDB-lite"/>
    </source>
</evidence>
<evidence type="ECO:0000259" key="15">
    <source>
        <dbReference type="Pfam" id="PF01490"/>
    </source>
</evidence>
<evidence type="ECO:0000256" key="12">
    <source>
        <dbReference type="ARBA" id="ARBA00061463"/>
    </source>
</evidence>
<feature type="transmembrane region" description="Helical" evidence="14">
    <location>
        <begin position="187"/>
        <end position="208"/>
    </location>
</feature>
<keyword evidence="7" id="KW-0029">Amino-acid transport</keyword>
<feature type="compositionally biased region" description="Polar residues" evidence="13">
    <location>
        <begin position="1"/>
        <end position="11"/>
    </location>
</feature>
<keyword evidence="17" id="KW-1185">Reference proteome</keyword>
<dbReference type="GO" id="GO:0005886">
    <property type="term" value="C:plasma membrane"/>
    <property type="evidence" value="ECO:0007669"/>
    <property type="project" value="UniProtKB-SubCell"/>
</dbReference>
<dbReference type="EMBL" id="CAMGYJ010000008">
    <property type="protein sequence ID" value="CAI0468580.1"/>
    <property type="molecule type" value="Genomic_DNA"/>
</dbReference>
<evidence type="ECO:0000256" key="11">
    <source>
        <dbReference type="ARBA" id="ARBA00045588"/>
    </source>
</evidence>
<feature type="transmembrane region" description="Helical" evidence="14">
    <location>
        <begin position="72"/>
        <end position="91"/>
    </location>
</feature>
<feature type="transmembrane region" description="Helical" evidence="14">
    <location>
        <begin position="419"/>
        <end position="439"/>
    </location>
</feature>
<protein>
    <recommendedName>
        <fullName evidence="15">Amino acid transporter transmembrane domain-containing protein</fullName>
    </recommendedName>
</protein>
<keyword evidence="9 14" id="KW-0472">Membrane</keyword>
<dbReference type="Proteomes" id="UP001154282">
    <property type="component" value="Unassembled WGS sequence"/>
</dbReference>
<dbReference type="GO" id="GO:0015293">
    <property type="term" value="F:symporter activity"/>
    <property type="evidence" value="ECO:0007669"/>
    <property type="project" value="UniProtKB-KW"/>
</dbReference>
<keyword evidence="3" id="KW-0813">Transport</keyword>
<evidence type="ECO:0000256" key="6">
    <source>
        <dbReference type="ARBA" id="ARBA00022847"/>
    </source>
</evidence>
<feature type="transmembrane region" description="Helical" evidence="14">
    <location>
        <begin position="48"/>
        <end position="66"/>
    </location>
</feature>